<reference evidence="2" key="1">
    <citation type="submission" date="2016-11" db="UniProtKB">
        <authorList>
            <consortium name="WormBaseParasite"/>
        </authorList>
    </citation>
    <scope>IDENTIFICATION</scope>
</reference>
<accession>A0A1I7WV63</accession>
<dbReference type="AlphaFoldDB" id="A0A1I7WV63"/>
<keyword evidence="1" id="KW-1185">Reference proteome</keyword>
<dbReference type="WBParaSite" id="Hba_09025">
    <property type="protein sequence ID" value="Hba_09025"/>
    <property type="gene ID" value="Hba_09025"/>
</dbReference>
<evidence type="ECO:0000313" key="1">
    <source>
        <dbReference type="Proteomes" id="UP000095283"/>
    </source>
</evidence>
<dbReference type="Proteomes" id="UP000095283">
    <property type="component" value="Unplaced"/>
</dbReference>
<organism evidence="1 2">
    <name type="scientific">Heterorhabditis bacteriophora</name>
    <name type="common">Entomopathogenic nematode worm</name>
    <dbReference type="NCBI Taxonomy" id="37862"/>
    <lineage>
        <taxon>Eukaryota</taxon>
        <taxon>Metazoa</taxon>
        <taxon>Ecdysozoa</taxon>
        <taxon>Nematoda</taxon>
        <taxon>Chromadorea</taxon>
        <taxon>Rhabditida</taxon>
        <taxon>Rhabditina</taxon>
        <taxon>Rhabditomorpha</taxon>
        <taxon>Strongyloidea</taxon>
        <taxon>Heterorhabditidae</taxon>
        <taxon>Heterorhabditis</taxon>
    </lineage>
</organism>
<protein>
    <submittedName>
        <fullName evidence="2">Transcriptional regulator</fullName>
    </submittedName>
</protein>
<sequence>MASGHEENGMQISDLMMIKSVTSDLIDPQMSTFKLERLHGLILRVLGNALAE</sequence>
<proteinExistence type="predicted"/>
<evidence type="ECO:0000313" key="2">
    <source>
        <dbReference type="WBParaSite" id="Hba_09025"/>
    </source>
</evidence>
<name>A0A1I7WV63_HETBA</name>